<dbReference type="InterPro" id="IPR001789">
    <property type="entry name" value="Sig_transdc_resp-reg_receiver"/>
</dbReference>
<reference evidence="4" key="1">
    <citation type="submission" date="2017-05" db="EMBL/GenBank/DDBJ databases">
        <authorList>
            <person name="Song R."/>
            <person name="Chenine A.L."/>
            <person name="Ruprecht R.M."/>
        </authorList>
    </citation>
    <scope>NUCLEOTIDE SEQUENCE</scope>
    <source>
        <strain evidence="4">Kingella_eburonensis</strain>
    </source>
</reference>
<gene>
    <name evidence="4" type="primary">cheY_3</name>
    <name evidence="5" type="ORF">KEBURONENSIS_00999</name>
    <name evidence="4" type="ORF">KEBURONENSIS_01075</name>
</gene>
<evidence type="ECO:0000259" key="3">
    <source>
        <dbReference type="PROSITE" id="PS50110"/>
    </source>
</evidence>
<sequence length="123" mass="13644">MYRLMIVDDSNVIRNRIERGLAGSDIQFEVVATASNGNEAVEQFKKTRPQFVTMDITMPGMDGLECVQSLMTLDPNVNILVISALSDEYTGLLALSYGARGFLNKPFRDEELAEALQQLVANQ</sequence>
<dbReference type="RefSeq" id="WP_095062217.1">
    <property type="nucleotide sequence ID" value="NZ_CP123447.1"/>
</dbReference>
<dbReference type="GO" id="GO:0000160">
    <property type="term" value="P:phosphorelay signal transduction system"/>
    <property type="evidence" value="ECO:0007669"/>
    <property type="project" value="InterPro"/>
</dbReference>
<dbReference type="InterPro" id="IPR011006">
    <property type="entry name" value="CheY-like_superfamily"/>
</dbReference>
<dbReference type="Proteomes" id="UP000215450">
    <property type="component" value="Unassembled WGS sequence"/>
</dbReference>
<keyword evidence="1 2" id="KW-0597">Phosphoprotein</keyword>
<evidence type="ECO:0000256" key="1">
    <source>
        <dbReference type="ARBA" id="ARBA00022553"/>
    </source>
</evidence>
<feature type="domain" description="Response regulatory" evidence="3">
    <location>
        <begin position="3"/>
        <end position="120"/>
    </location>
</feature>
<reference evidence="5 6" key="2">
    <citation type="submission" date="2017-06" db="EMBL/GenBank/DDBJ databases">
        <authorList>
            <person name="Kim H.J."/>
            <person name="Triplett B.A."/>
        </authorList>
    </citation>
    <scope>NUCLEOTIDE SEQUENCE [LARGE SCALE GENOMIC DNA]</scope>
    <source>
        <strain evidence="5">Kingella_eburonensis</strain>
    </source>
</reference>
<dbReference type="OrthoDB" id="9801101at2"/>
<dbReference type="SUPFAM" id="SSF52172">
    <property type="entry name" value="CheY-like"/>
    <property type="match status" value="1"/>
</dbReference>
<dbReference type="PROSITE" id="PS50110">
    <property type="entry name" value="RESPONSE_REGULATORY"/>
    <property type="match status" value="1"/>
</dbReference>
<dbReference type="InterPro" id="IPR050595">
    <property type="entry name" value="Bact_response_regulator"/>
</dbReference>
<accession>A0A238HFU8</accession>
<evidence type="ECO:0000313" key="5">
    <source>
        <dbReference type="EMBL" id="SNB62608.1"/>
    </source>
</evidence>
<dbReference type="SMART" id="SM00448">
    <property type="entry name" value="REC"/>
    <property type="match status" value="1"/>
</dbReference>
<dbReference type="PANTHER" id="PTHR44591:SF3">
    <property type="entry name" value="RESPONSE REGULATORY DOMAIN-CONTAINING PROTEIN"/>
    <property type="match status" value="1"/>
</dbReference>
<organism evidence="4">
    <name type="scientific">Kingella negevensis</name>
    <dbReference type="NCBI Taxonomy" id="1522312"/>
    <lineage>
        <taxon>Bacteria</taxon>
        <taxon>Pseudomonadati</taxon>
        <taxon>Pseudomonadota</taxon>
        <taxon>Betaproteobacteria</taxon>
        <taxon>Neisseriales</taxon>
        <taxon>Neisseriaceae</taxon>
        <taxon>Kingella</taxon>
    </lineage>
</organism>
<evidence type="ECO:0000256" key="2">
    <source>
        <dbReference type="PROSITE-ProRule" id="PRU00169"/>
    </source>
</evidence>
<dbReference type="EMBL" id="FXUV01000014">
    <property type="protein sequence ID" value="SMQ12066.1"/>
    <property type="molecule type" value="Genomic_DNA"/>
</dbReference>
<dbReference type="STRING" id="1522312.GCA_900177895_00729"/>
<dbReference type="Pfam" id="PF00072">
    <property type="entry name" value="Response_reg"/>
    <property type="match status" value="1"/>
</dbReference>
<proteinExistence type="predicted"/>
<protein>
    <submittedName>
        <fullName evidence="4">Chemotaxis protein CheY</fullName>
    </submittedName>
</protein>
<evidence type="ECO:0000313" key="4">
    <source>
        <dbReference type="EMBL" id="SMQ12066.1"/>
    </source>
</evidence>
<dbReference type="Gene3D" id="3.40.50.2300">
    <property type="match status" value="1"/>
</dbReference>
<dbReference type="PANTHER" id="PTHR44591">
    <property type="entry name" value="STRESS RESPONSE REGULATOR PROTEIN 1"/>
    <property type="match status" value="1"/>
</dbReference>
<name>A0A238HFU8_9NEIS</name>
<keyword evidence="6" id="KW-1185">Reference proteome</keyword>
<evidence type="ECO:0000313" key="6">
    <source>
        <dbReference type="Proteomes" id="UP000215450"/>
    </source>
</evidence>
<dbReference type="EMBL" id="FXUV02000016">
    <property type="protein sequence ID" value="SNB62608.1"/>
    <property type="molecule type" value="Genomic_DNA"/>
</dbReference>
<dbReference type="AlphaFoldDB" id="A0A238HFU8"/>
<feature type="modified residue" description="4-aspartylphosphate" evidence="2">
    <location>
        <position position="55"/>
    </location>
</feature>